<evidence type="ECO:0000313" key="4">
    <source>
        <dbReference type="Proteomes" id="UP000437736"/>
    </source>
</evidence>
<dbReference type="EMBL" id="WJHE01000545">
    <property type="protein sequence ID" value="MST33282.1"/>
    <property type="molecule type" value="Genomic_DNA"/>
</dbReference>
<comment type="caution">
    <text evidence="3">The sequence shown here is derived from an EMBL/GenBank/DDBJ whole genome shotgun (WGS) entry which is preliminary data.</text>
</comment>
<protein>
    <submittedName>
        <fullName evidence="3">Hemerythrin domain-containing protein</fullName>
    </submittedName>
</protein>
<feature type="domain" description="Hemerythrin-like" evidence="2">
    <location>
        <begin position="5"/>
        <end position="126"/>
    </location>
</feature>
<name>A0ABW9QVH5_9ACTN</name>
<dbReference type="Proteomes" id="UP000437736">
    <property type="component" value="Unassembled WGS sequence"/>
</dbReference>
<dbReference type="Pfam" id="PF01814">
    <property type="entry name" value="Hemerythrin"/>
    <property type="match status" value="1"/>
</dbReference>
<dbReference type="Gene3D" id="1.20.120.520">
    <property type="entry name" value="nmb1532 protein domain like"/>
    <property type="match status" value="1"/>
</dbReference>
<organism evidence="3 4">
    <name type="scientific">Acidiferrimicrobium australe</name>
    <dbReference type="NCBI Taxonomy" id="2664430"/>
    <lineage>
        <taxon>Bacteria</taxon>
        <taxon>Bacillati</taxon>
        <taxon>Actinomycetota</taxon>
        <taxon>Acidimicrobiia</taxon>
        <taxon>Acidimicrobiales</taxon>
        <taxon>Acidimicrobiaceae</taxon>
        <taxon>Acidiferrimicrobium</taxon>
    </lineage>
</organism>
<sequence length="190" mass="20363">MTDAFTVLKADHTEVETLLTRLLGGPGPVSGASRDPAGDAEQLVVAESGHEAAEELYFWPAVRQRVAGGADLADEALRQEREGKRVLDRLRRSRPGDADFDRLVTAFAAAGRAHIAYEEDQVWPKLRAVLGDGEAEEMGERLASARAAGPTRPHPAAPDGPAGLKTAGTAAAVLDRLRDAVIGRPRSRRW</sequence>
<reference evidence="3 4" key="1">
    <citation type="submission" date="2019-11" db="EMBL/GenBank/DDBJ databases">
        <title>Acidiferrimicrobium australis gen. nov., sp. nov., an acidophilic and obligately heterotrophic, member of the Actinobacteria that catalyses dissimilatory oxido- reduction of iron isolated from metal-rich acidic water in Chile.</title>
        <authorList>
            <person name="Gonzalez D."/>
            <person name="Huber K."/>
            <person name="Hedrich S."/>
            <person name="Rojas-Villalobos C."/>
            <person name="Quatrini R."/>
            <person name="Dinamarca M.A."/>
            <person name="Schwarz A."/>
            <person name="Canales C."/>
            <person name="Nancucheo I."/>
        </authorList>
    </citation>
    <scope>NUCLEOTIDE SEQUENCE [LARGE SCALE GENOMIC DNA]</scope>
    <source>
        <strain evidence="3 4">USS-CCA1</strain>
    </source>
</reference>
<dbReference type="PANTHER" id="PTHR35585:SF1">
    <property type="entry name" value="HHE DOMAIN PROTEIN (AFU_ORTHOLOGUE AFUA_4G00730)"/>
    <property type="match status" value="1"/>
</dbReference>
<gene>
    <name evidence="3" type="ORF">GHK86_11195</name>
</gene>
<evidence type="ECO:0000313" key="3">
    <source>
        <dbReference type="EMBL" id="MST33282.1"/>
    </source>
</evidence>
<dbReference type="InterPro" id="IPR012312">
    <property type="entry name" value="Hemerythrin-like"/>
</dbReference>
<dbReference type="PANTHER" id="PTHR35585">
    <property type="entry name" value="HHE DOMAIN PROTEIN (AFU_ORTHOLOGUE AFUA_4G00730)"/>
    <property type="match status" value="1"/>
</dbReference>
<proteinExistence type="predicted"/>
<accession>A0ABW9QVH5</accession>
<keyword evidence="4" id="KW-1185">Reference proteome</keyword>
<evidence type="ECO:0000256" key="1">
    <source>
        <dbReference type="SAM" id="MobiDB-lite"/>
    </source>
</evidence>
<feature type="region of interest" description="Disordered" evidence="1">
    <location>
        <begin position="137"/>
        <end position="165"/>
    </location>
</feature>
<evidence type="ECO:0000259" key="2">
    <source>
        <dbReference type="Pfam" id="PF01814"/>
    </source>
</evidence>